<keyword evidence="16" id="KW-1185">Reference proteome</keyword>
<evidence type="ECO:0000256" key="9">
    <source>
        <dbReference type="PROSITE-ProRule" id="PRU00703"/>
    </source>
</evidence>
<feature type="domain" description="CBS" evidence="12">
    <location>
        <begin position="260"/>
        <end position="318"/>
    </location>
</feature>
<dbReference type="NCBIfam" id="NF008604">
    <property type="entry name" value="PRK11573.1"/>
    <property type="match status" value="1"/>
</dbReference>
<comment type="subcellular location">
    <subcellularLocation>
        <location evidence="1">Cell membrane</location>
        <topology evidence="1">Multi-pass membrane protein</topology>
    </subcellularLocation>
</comment>
<dbReference type="PANTHER" id="PTHR22777:SF32">
    <property type="entry name" value="UPF0053 INNER MEMBRANE PROTEIN YFJD"/>
    <property type="match status" value="1"/>
</dbReference>
<evidence type="ECO:0000313" key="14">
    <source>
        <dbReference type="EMBL" id="SES26846.1"/>
    </source>
</evidence>
<name>A0A1H9VYK8_9GAMM</name>
<dbReference type="InterPro" id="IPR016169">
    <property type="entry name" value="FAD-bd_PCMH_sub2"/>
</dbReference>
<evidence type="ECO:0000256" key="8">
    <source>
        <dbReference type="ARBA" id="ARBA00023136"/>
    </source>
</evidence>
<dbReference type="STRING" id="653930.SAMN05216589_2958"/>
<feature type="domain" description="CNNM transmembrane" evidence="13">
    <location>
        <begin position="1"/>
        <end position="177"/>
    </location>
</feature>
<dbReference type="Proteomes" id="UP000186599">
    <property type="component" value="Unassembled WGS sequence"/>
</dbReference>
<evidence type="ECO:0000313" key="15">
    <source>
        <dbReference type="EMBL" id="SFM23332.1"/>
    </source>
</evidence>
<dbReference type="Pfam" id="PF03471">
    <property type="entry name" value="CorC_HlyC"/>
    <property type="match status" value="1"/>
</dbReference>
<evidence type="ECO:0000256" key="6">
    <source>
        <dbReference type="ARBA" id="ARBA00022989"/>
    </source>
</evidence>
<keyword evidence="8 10" id="KW-0472">Membrane</keyword>
<dbReference type="Proteomes" id="UP000186904">
    <property type="component" value="Unassembled WGS sequence"/>
</dbReference>
<keyword evidence="5" id="KW-0677">Repeat</keyword>
<feature type="transmembrane region" description="Helical" evidence="11">
    <location>
        <begin position="78"/>
        <end position="98"/>
    </location>
</feature>
<dbReference type="PROSITE" id="PS51846">
    <property type="entry name" value="CNNM"/>
    <property type="match status" value="1"/>
</dbReference>
<dbReference type="AlphaFoldDB" id="A0A1H9VYK8"/>
<reference evidence="16 17" key="1">
    <citation type="submission" date="2016-10" db="EMBL/GenBank/DDBJ databases">
        <authorList>
            <person name="de Groot N.N."/>
        </authorList>
    </citation>
    <scope>NUCLEOTIDE SEQUENCE [LARGE SCALE GENOMIC DNA]</scope>
    <source>
        <strain evidence="15 16">CGMCC 1.9095</strain>
        <strain evidence="14 17">DSM 22558</strain>
    </source>
</reference>
<dbReference type="EMBL" id="FOGN01000006">
    <property type="protein sequence ID" value="SES26846.1"/>
    <property type="molecule type" value="Genomic_DNA"/>
</dbReference>
<keyword evidence="4 10" id="KW-0812">Transmembrane</keyword>
<dbReference type="SUPFAM" id="SSF56176">
    <property type="entry name" value="FAD-binding/transporter-associated domain-like"/>
    <property type="match status" value="1"/>
</dbReference>
<evidence type="ECO:0000256" key="1">
    <source>
        <dbReference type="ARBA" id="ARBA00004651"/>
    </source>
</evidence>
<organism evidence="14 17">
    <name type="scientific">Halopseudomonas bauzanensis</name>
    <dbReference type="NCBI Taxonomy" id="653930"/>
    <lineage>
        <taxon>Bacteria</taxon>
        <taxon>Pseudomonadati</taxon>
        <taxon>Pseudomonadota</taxon>
        <taxon>Gammaproteobacteria</taxon>
        <taxon>Pseudomonadales</taxon>
        <taxon>Pseudomonadaceae</taxon>
        <taxon>Halopseudomonas</taxon>
    </lineage>
</organism>
<dbReference type="InterPro" id="IPR044751">
    <property type="entry name" value="Ion_transp-like_CBS"/>
</dbReference>
<gene>
    <name evidence="15" type="ORF">SAMN04487855_2812</name>
    <name evidence="14" type="ORF">SAMN05216589_2958</name>
</gene>
<evidence type="ECO:0000256" key="7">
    <source>
        <dbReference type="ARBA" id="ARBA00023122"/>
    </source>
</evidence>
<evidence type="ECO:0000256" key="4">
    <source>
        <dbReference type="ARBA" id="ARBA00022692"/>
    </source>
</evidence>
<dbReference type="GO" id="GO:0005886">
    <property type="term" value="C:plasma membrane"/>
    <property type="evidence" value="ECO:0007669"/>
    <property type="project" value="UniProtKB-SubCell"/>
</dbReference>
<accession>A0A1H9VYK8</accession>
<dbReference type="GO" id="GO:0050660">
    <property type="term" value="F:flavin adenine dinucleotide binding"/>
    <property type="evidence" value="ECO:0007669"/>
    <property type="project" value="InterPro"/>
</dbReference>
<dbReference type="PROSITE" id="PS51371">
    <property type="entry name" value="CBS"/>
    <property type="match status" value="1"/>
</dbReference>
<dbReference type="SUPFAM" id="SSF54631">
    <property type="entry name" value="CBS-domain pair"/>
    <property type="match status" value="1"/>
</dbReference>
<dbReference type="EMBL" id="FOUA01000006">
    <property type="protein sequence ID" value="SFM23332.1"/>
    <property type="molecule type" value="Genomic_DNA"/>
</dbReference>
<keyword evidence="7 9" id="KW-0129">CBS domain</keyword>
<keyword evidence="3" id="KW-1003">Cell membrane</keyword>
<dbReference type="Pfam" id="PF00571">
    <property type="entry name" value="CBS"/>
    <property type="match status" value="1"/>
</dbReference>
<evidence type="ECO:0000259" key="13">
    <source>
        <dbReference type="PROSITE" id="PS51846"/>
    </source>
</evidence>
<dbReference type="Gene3D" id="3.30.465.10">
    <property type="match status" value="1"/>
</dbReference>
<sequence>MLIVLSAFFSSSETGMMSLNRYRLKHVSKKGNRSAQRAEKLLSRPDRLLGTILVGNNIVNILAASIASVVAVRLWGDAGIAISTIALTIVILIFGEITPKTLAALHPEMIAFRVSIILQMLQRVLYPVVWLCSSISNALLRLMGVNPNSSDGGQLSAEELRTVVNEASLGITRKRQNMLLSILDLEKMTVNDIMVPRNEAYGIDLDDEMPLILDQLRTSHHTRLPVFRGDINNVTGLVHMRHIARLLSRNELTKENLIACCKDPYFIPENTPLHTQLLNFQKHKRRIGFVVDEYGDVIGLVTLEDILEEIVGEFTTDLLPANHDIHPQADGSHVIDGSVALRAINRQLLWKLPEDGPKTLNGLITERLESIPENSVGLSVGQYRMEILQTKDNMVKSVRIWQVQPRPRETPEA</sequence>
<dbReference type="InterPro" id="IPR002550">
    <property type="entry name" value="CNNM"/>
</dbReference>
<dbReference type="Pfam" id="PF01595">
    <property type="entry name" value="CNNM"/>
    <property type="match status" value="1"/>
</dbReference>
<evidence type="ECO:0000256" key="3">
    <source>
        <dbReference type="ARBA" id="ARBA00022475"/>
    </source>
</evidence>
<dbReference type="Gene3D" id="3.10.580.10">
    <property type="entry name" value="CBS-domain"/>
    <property type="match status" value="1"/>
</dbReference>
<dbReference type="PANTHER" id="PTHR22777">
    <property type="entry name" value="HEMOLYSIN-RELATED"/>
    <property type="match status" value="1"/>
</dbReference>
<proteinExistence type="inferred from homology"/>
<comment type="similarity">
    <text evidence="2">Belongs to the UPF0053 family.</text>
</comment>
<dbReference type="InterPro" id="IPR036318">
    <property type="entry name" value="FAD-bd_PCMH-like_sf"/>
</dbReference>
<evidence type="ECO:0000256" key="2">
    <source>
        <dbReference type="ARBA" id="ARBA00006337"/>
    </source>
</evidence>
<evidence type="ECO:0000256" key="5">
    <source>
        <dbReference type="ARBA" id="ARBA00022737"/>
    </source>
</evidence>
<evidence type="ECO:0000313" key="17">
    <source>
        <dbReference type="Proteomes" id="UP000186904"/>
    </source>
</evidence>
<evidence type="ECO:0000259" key="12">
    <source>
        <dbReference type="PROSITE" id="PS51371"/>
    </source>
</evidence>
<evidence type="ECO:0000256" key="10">
    <source>
        <dbReference type="PROSITE-ProRule" id="PRU01193"/>
    </source>
</evidence>
<dbReference type="InterPro" id="IPR046342">
    <property type="entry name" value="CBS_dom_sf"/>
</dbReference>
<dbReference type="SMART" id="SM01091">
    <property type="entry name" value="CorC_HlyC"/>
    <property type="match status" value="1"/>
</dbReference>
<feature type="transmembrane region" description="Helical" evidence="11">
    <location>
        <begin position="48"/>
        <end position="72"/>
    </location>
</feature>
<evidence type="ECO:0000313" key="16">
    <source>
        <dbReference type="Proteomes" id="UP000186599"/>
    </source>
</evidence>
<dbReference type="InterPro" id="IPR005170">
    <property type="entry name" value="Transptr-assoc_dom"/>
</dbReference>
<dbReference type="CDD" id="cd04590">
    <property type="entry name" value="CBS_pair_CorC_HlyC_assoc"/>
    <property type="match status" value="1"/>
</dbReference>
<dbReference type="InterPro" id="IPR000644">
    <property type="entry name" value="CBS_dom"/>
</dbReference>
<evidence type="ECO:0000256" key="11">
    <source>
        <dbReference type="SAM" id="Phobius"/>
    </source>
</evidence>
<protein>
    <submittedName>
        <fullName evidence="14">Mg2+ and Co2+ transporter CorB, contains DUF21, CBS pair, and CorC-HlyC domains</fullName>
    </submittedName>
</protein>
<keyword evidence="6 10" id="KW-1133">Transmembrane helix</keyword>